<sequence>MTTNTRIGTIQNAALSFNYTNFTWLNGTSTSCICQALRLSFASDIIAMNTYSSNLTCQLFTFIPNSYQIISSNQSKVLVLKPFPPSISPCCLITDMENIIGENSYTSASVNLATNIMMDNSGHIVVVNTDGYMIAMNPDNLSTNSSKYIDSNVSRYIFFNNYYYFTLINSIVIYNSSKVYVTNLTTASKAKGIAGLNNQIFVTFCLTNTVIIYNQLSNGALTLNMSLTTLQQCPSGITSVNQTTLYIVYFNVTKVDQLIYNETGLWTIKPFFTYNTTGGAQEITSIRTDSCQRIWIVPYYGFLIFDQFGRFIDSLSISNNPVDLFFTTNYSVYVTTDYKLKRYVSNISC</sequence>
<dbReference type="Proteomes" id="UP000681722">
    <property type="component" value="Unassembled WGS sequence"/>
</dbReference>
<dbReference type="Proteomes" id="UP000677228">
    <property type="component" value="Unassembled WGS sequence"/>
</dbReference>
<evidence type="ECO:0000313" key="5">
    <source>
        <dbReference type="Proteomes" id="UP000663829"/>
    </source>
</evidence>
<evidence type="ECO:0000313" key="2">
    <source>
        <dbReference type="EMBL" id="CAF1614985.1"/>
    </source>
</evidence>
<gene>
    <name evidence="2" type="ORF">GPM918_LOCUS43347</name>
    <name evidence="1" type="ORF">OVA965_LOCUS34026</name>
    <name evidence="4" type="ORF">SRO942_LOCUS44818</name>
    <name evidence="3" type="ORF">TMI583_LOCUS34934</name>
</gene>
<evidence type="ECO:0000313" key="4">
    <source>
        <dbReference type="EMBL" id="CAF4500570.1"/>
    </source>
</evidence>
<dbReference type="AlphaFoldDB" id="A0A816BRK9"/>
<dbReference type="Proteomes" id="UP000663829">
    <property type="component" value="Unassembled WGS sequence"/>
</dbReference>
<dbReference type="EMBL" id="CAJNOQ010039026">
    <property type="protein sequence ID" value="CAF1614985.1"/>
    <property type="molecule type" value="Genomic_DNA"/>
</dbReference>
<name>A0A816BRK9_9BILA</name>
<proteinExistence type="predicted"/>
<accession>A0A816BRK9</accession>
<reference evidence="2" key="1">
    <citation type="submission" date="2021-02" db="EMBL/GenBank/DDBJ databases">
        <authorList>
            <person name="Nowell W R."/>
        </authorList>
    </citation>
    <scope>NUCLEOTIDE SEQUENCE</scope>
</reference>
<dbReference type="EMBL" id="CAJOBC010105945">
    <property type="protein sequence ID" value="CAF4500570.1"/>
    <property type="molecule type" value="Genomic_DNA"/>
</dbReference>
<keyword evidence="5" id="KW-1185">Reference proteome</keyword>
<organism evidence="2 5">
    <name type="scientific">Didymodactylos carnosus</name>
    <dbReference type="NCBI Taxonomy" id="1234261"/>
    <lineage>
        <taxon>Eukaryota</taxon>
        <taxon>Metazoa</taxon>
        <taxon>Spiralia</taxon>
        <taxon>Gnathifera</taxon>
        <taxon>Rotifera</taxon>
        <taxon>Eurotatoria</taxon>
        <taxon>Bdelloidea</taxon>
        <taxon>Philodinida</taxon>
        <taxon>Philodinidae</taxon>
        <taxon>Didymodactylos</taxon>
    </lineage>
</organism>
<dbReference type="EMBL" id="CAJOBA010049892">
    <property type="protein sequence ID" value="CAF4228682.1"/>
    <property type="molecule type" value="Genomic_DNA"/>
</dbReference>
<protein>
    <submittedName>
        <fullName evidence="2">Uncharacterized protein</fullName>
    </submittedName>
</protein>
<dbReference type="EMBL" id="CAJNOK010028111">
    <property type="protein sequence ID" value="CAF1430608.1"/>
    <property type="molecule type" value="Genomic_DNA"/>
</dbReference>
<evidence type="ECO:0000313" key="1">
    <source>
        <dbReference type="EMBL" id="CAF1430608.1"/>
    </source>
</evidence>
<dbReference type="PROSITE" id="PS51257">
    <property type="entry name" value="PROKAR_LIPOPROTEIN"/>
    <property type="match status" value="1"/>
</dbReference>
<dbReference type="Proteomes" id="UP000682733">
    <property type="component" value="Unassembled WGS sequence"/>
</dbReference>
<comment type="caution">
    <text evidence="2">The sequence shown here is derived from an EMBL/GenBank/DDBJ whole genome shotgun (WGS) entry which is preliminary data.</text>
</comment>
<evidence type="ECO:0000313" key="3">
    <source>
        <dbReference type="EMBL" id="CAF4228682.1"/>
    </source>
</evidence>